<name>A0A4Y5TPS5_9CAUD</name>
<evidence type="ECO:0000313" key="2">
    <source>
        <dbReference type="Proteomes" id="UP000319063"/>
    </source>
</evidence>
<gene>
    <name evidence="1" type="ORF">CPT_Moabite_326</name>
</gene>
<organism evidence="1 2">
    <name type="scientific">Serratia phage Moabite</name>
    <dbReference type="NCBI Taxonomy" id="2587814"/>
    <lineage>
        <taxon>Viruses</taxon>
        <taxon>Duplodnaviria</taxon>
        <taxon>Heunggongvirae</taxon>
        <taxon>Uroviricota</taxon>
        <taxon>Caudoviricetes</taxon>
        <taxon>Chimalliviridae</taxon>
        <taxon>Moabitevirus</taxon>
        <taxon>Moabitevirus moabite</taxon>
    </lineage>
</organism>
<accession>A0A4Y5TPS5</accession>
<sequence>MSVPSANGTSMDELRCFMDVLMTIAISYKIHNGNPGKVMATAMLVLQRVPYDYPKEVCKAVINDPKNTLAIVNTITMSHFKRPIIIPSERDLKRG</sequence>
<dbReference type="Proteomes" id="UP000319063">
    <property type="component" value="Segment"/>
</dbReference>
<reference evidence="2" key="1">
    <citation type="submission" date="2019-05" db="EMBL/GenBank/DDBJ databases">
        <title>Complete Genome Sequence of Serratia marcescens Myophage Moabite.</title>
        <authorList>
            <person name="Price L."/>
            <person name="Rohren M."/>
            <person name="Newkirk H."/>
            <person name="Liu M."/>
            <person name="Ramsey J."/>
        </authorList>
    </citation>
    <scope>NUCLEOTIDE SEQUENCE [LARGE SCALE GENOMIC DNA]</scope>
</reference>
<proteinExistence type="predicted"/>
<evidence type="ECO:0000313" key="1">
    <source>
        <dbReference type="EMBL" id="QDB71356.1"/>
    </source>
</evidence>
<protein>
    <submittedName>
        <fullName evidence="1">Uncharacterized protein</fullName>
    </submittedName>
</protein>
<keyword evidence="2" id="KW-1185">Reference proteome</keyword>
<dbReference type="EMBL" id="MK994515">
    <property type="protein sequence ID" value="QDB71356.1"/>
    <property type="molecule type" value="Genomic_DNA"/>
</dbReference>